<evidence type="ECO:0000313" key="3">
    <source>
        <dbReference type="Proteomes" id="UP000585721"/>
    </source>
</evidence>
<feature type="signal peptide" evidence="1">
    <location>
        <begin position="1"/>
        <end position="21"/>
    </location>
</feature>
<accession>A0A841GCQ9</accession>
<feature type="chain" id="PRO_5032821638" description="DUF4432 family protein" evidence="1">
    <location>
        <begin position="22"/>
        <end position="403"/>
    </location>
</feature>
<sequence length="403" mass="44789">MKKTLLSLSISALLLSPAVFAKDFILTDVADNTEVANWKVTSDELGLKDAPAFTVTKKTLHGGKQEGSTLITIDAKDLQVSLIPTRGMDIYEIKSGDVRYGWKSPVDEIVNPAYMNLEMRNGLGWLDGFNEMMVRCGYEWTGHPGEENGKLMSLHGRAGNTPASKVTVSIDETAPYAIHVKGLVKENTFKLSALETWTQLTVVPGQKSVKVHDELTNNSDYDRDYQIIYHSNFGAPVLEEGAKFVAPVKEISPFNDYAKKGLQDWQTYLGPTKGYDEMVFNLIPYADKDGMTTAMLHNKAADKGIAISYDTKQLPALTLWKNTDTLKQGYVTGIEPGTSYAYPRQIEREQGRVKTLPPLGRQAFDLEYRVMTTTEEVSSVQKEIDTITADQKTKVTTKPIAKE</sequence>
<dbReference type="Proteomes" id="UP000585721">
    <property type="component" value="Unassembled WGS sequence"/>
</dbReference>
<evidence type="ECO:0008006" key="4">
    <source>
        <dbReference type="Google" id="ProtNLM"/>
    </source>
</evidence>
<dbReference type="Gene3D" id="2.70.98.10">
    <property type="match status" value="1"/>
</dbReference>
<reference evidence="2 3" key="1">
    <citation type="submission" date="2020-08" db="EMBL/GenBank/DDBJ databases">
        <title>Genomic Encyclopedia of Type Strains, Phase IV (KMG-IV): sequencing the most valuable type-strain genomes for metagenomic binning, comparative biology and taxonomic classification.</title>
        <authorList>
            <person name="Goeker M."/>
        </authorList>
    </citation>
    <scope>NUCLEOTIDE SEQUENCE [LARGE SCALE GENOMIC DNA]</scope>
    <source>
        <strain evidence="2 3">DSM 22975</strain>
    </source>
</reference>
<protein>
    <recommendedName>
        <fullName evidence="4">DUF4432 family protein</fullName>
    </recommendedName>
</protein>
<comment type="caution">
    <text evidence="2">The sequence shown here is derived from an EMBL/GenBank/DDBJ whole genome shotgun (WGS) entry which is preliminary data.</text>
</comment>
<evidence type="ECO:0000313" key="2">
    <source>
        <dbReference type="EMBL" id="MBB6055739.1"/>
    </source>
</evidence>
<keyword evidence="3" id="KW-1185">Reference proteome</keyword>
<gene>
    <name evidence="2" type="ORF">HNR75_001657</name>
</gene>
<dbReference type="GO" id="GO:0030246">
    <property type="term" value="F:carbohydrate binding"/>
    <property type="evidence" value="ECO:0007669"/>
    <property type="project" value="InterPro"/>
</dbReference>
<dbReference type="RefSeq" id="WP_188026490.1">
    <property type="nucleotide sequence ID" value="NZ_JACHGR010000005.1"/>
</dbReference>
<name>A0A841GCQ9_9GAMM</name>
<dbReference type="AlphaFoldDB" id="A0A841GCQ9"/>
<dbReference type="EMBL" id="JACHGR010000005">
    <property type="protein sequence ID" value="MBB6055739.1"/>
    <property type="molecule type" value="Genomic_DNA"/>
</dbReference>
<keyword evidence="1" id="KW-0732">Signal</keyword>
<organism evidence="2 3">
    <name type="scientific">Tolumonas osonensis</name>
    <dbReference type="NCBI Taxonomy" id="675874"/>
    <lineage>
        <taxon>Bacteria</taxon>
        <taxon>Pseudomonadati</taxon>
        <taxon>Pseudomonadota</taxon>
        <taxon>Gammaproteobacteria</taxon>
        <taxon>Aeromonadales</taxon>
        <taxon>Aeromonadaceae</taxon>
        <taxon>Tolumonas</taxon>
    </lineage>
</organism>
<dbReference type="CDD" id="cd09023">
    <property type="entry name" value="Aldose_epim_Ec_c4013"/>
    <property type="match status" value="1"/>
</dbReference>
<dbReference type="InterPro" id="IPR027839">
    <property type="entry name" value="DUF4432"/>
</dbReference>
<proteinExistence type="predicted"/>
<dbReference type="Pfam" id="PF14486">
    <property type="entry name" value="DUF4432"/>
    <property type="match status" value="1"/>
</dbReference>
<dbReference type="InterPro" id="IPR014718">
    <property type="entry name" value="GH-type_carb-bd"/>
</dbReference>
<evidence type="ECO:0000256" key="1">
    <source>
        <dbReference type="SAM" id="SignalP"/>
    </source>
</evidence>